<dbReference type="InterPro" id="IPR011251">
    <property type="entry name" value="Luciferase-like_dom"/>
</dbReference>
<proteinExistence type="inferred from homology"/>
<dbReference type="InterPro" id="IPR051260">
    <property type="entry name" value="Diverse_substr_monoxygenases"/>
</dbReference>
<feature type="binding site" evidence="6">
    <location>
        <position position="156"/>
    </location>
    <ligand>
        <name>FMN</name>
        <dbReference type="ChEBI" id="CHEBI:58210"/>
    </ligand>
</feature>
<evidence type="ECO:0000256" key="2">
    <source>
        <dbReference type="ARBA" id="ARBA00022643"/>
    </source>
</evidence>
<dbReference type="Gene3D" id="3.20.20.30">
    <property type="entry name" value="Luciferase-like domain"/>
    <property type="match status" value="1"/>
</dbReference>
<evidence type="ECO:0000256" key="5">
    <source>
        <dbReference type="ARBA" id="ARBA00033748"/>
    </source>
</evidence>
<dbReference type="PANTHER" id="PTHR30011">
    <property type="entry name" value="ALKANESULFONATE MONOOXYGENASE-RELATED"/>
    <property type="match status" value="1"/>
</dbReference>
<dbReference type="SUPFAM" id="SSF51679">
    <property type="entry name" value="Bacterial luciferase-like"/>
    <property type="match status" value="1"/>
</dbReference>
<dbReference type="GO" id="GO:0016705">
    <property type="term" value="F:oxidoreductase activity, acting on paired donors, with incorporation or reduction of molecular oxygen"/>
    <property type="evidence" value="ECO:0007669"/>
    <property type="project" value="InterPro"/>
</dbReference>
<dbReference type="CDD" id="cd01095">
    <property type="entry name" value="Nitrilotriacetate_monoxgenase"/>
    <property type="match status" value="1"/>
</dbReference>
<name>A0A7H0LFP2_9SPHN</name>
<organism evidence="8 9">
    <name type="scientific">Sphingomonas alpina</name>
    <dbReference type="NCBI Taxonomy" id="653931"/>
    <lineage>
        <taxon>Bacteria</taxon>
        <taxon>Pseudomonadati</taxon>
        <taxon>Pseudomonadota</taxon>
        <taxon>Alphaproteobacteria</taxon>
        <taxon>Sphingomonadales</taxon>
        <taxon>Sphingomonadaceae</taxon>
        <taxon>Sphingomonas</taxon>
    </lineage>
</organism>
<comment type="similarity">
    <text evidence="5">Belongs to the NtaA/SnaA/DszA monooxygenase family.</text>
</comment>
<dbReference type="Pfam" id="PF00296">
    <property type="entry name" value="Bac_luciferase"/>
    <property type="match status" value="1"/>
</dbReference>
<accession>A0A7H0LFP2</accession>
<dbReference type="NCBIfam" id="TIGR03860">
    <property type="entry name" value="FMN_nitrolo"/>
    <property type="match status" value="1"/>
</dbReference>
<gene>
    <name evidence="8" type="ORF">H3Z74_17330</name>
</gene>
<evidence type="ECO:0000256" key="3">
    <source>
        <dbReference type="ARBA" id="ARBA00023002"/>
    </source>
</evidence>
<dbReference type="InterPro" id="IPR016215">
    <property type="entry name" value="NTA_MOA"/>
</dbReference>
<dbReference type="PIRSF" id="PIRSF000337">
    <property type="entry name" value="NTA_MOA"/>
    <property type="match status" value="1"/>
</dbReference>
<protein>
    <submittedName>
        <fullName evidence="8">LLM class flavin-dependent oxidoreductase</fullName>
    </submittedName>
</protein>
<evidence type="ECO:0000256" key="6">
    <source>
        <dbReference type="PIRSR" id="PIRSR000337-1"/>
    </source>
</evidence>
<feature type="binding site" evidence="6">
    <location>
        <position position="160"/>
    </location>
    <ligand>
        <name>FMN</name>
        <dbReference type="ChEBI" id="CHEBI:58210"/>
    </ligand>
</feature>
<evidence type="ECO:0000256" key="4">
    <source>
        <dbReference type="ARBA" id="ARBA00023033"/>
    </source>
</evidence>
<evidence type="ECO:0000313" key="9">
    <source>
        <dbReference type="Proteomes" id="UP000516148"/>
    </source>
</evidence>
<reference evidence="8 9" key="1">
    <citation type="submission" date="2020-09" db="EMBL/GenBank/DDBJ databases">
        <title>Sphingomonas sp., a new species isolated from pork steak.</title>
        <authorList>
            <person name="Heidler von Heilborn D."/>
        </authorList>
    </citation>
    <scope>NUCLEOTIDE SEQUENCE [LARGE SCALE GENOMIC DNA]</scope>
    <source>
        <strain evidence="9">S8-3T</strain>
    </source>
</reference>
<evidence type="ECO:0000259" key="7">
    <source>
        <dbReference type="Pfam" id="PF00296"/>
    </source>
</evidence>
<feature type="binding site" evidence="6">
    <location>
        <position position="63"/>
    </location>
    <ligand>
        <name>FMN</name>
        <dbReference type="ChEBI" id="CHEBI:58210"/>
    </ligand>
</feature>
<dbReference type="Proteomes" id="UP000516148">
    <property type="component" value="Chromosome"/>
</dbReference>
<keyword evidence="2 6" id="KW-0288">FMN</keyword>
<evidence type="ECO:0000256" key="1">
    <source>
        <dbReference type="ARBA" id="ARBA00022630"/>
    </source>
</evidence>
<keyword evidence="1 6" id="KW-0285">Flavoprotein</keyword>
<dbReference type="KEGG" id="spap:H3Z74_17330"/>
<dbReference type="RefSeq" id="WP_187760823.1">
    <property type="nucleotide sequence ID" value="NZ_CP061038.1"/>
</dbReference>
<dbReference type="InterPro" id="IPR036661">
    <property type="entry name" value="Luciferase-like_sf"/>
</dbReference>
<feature type="domain" description="Luciferase-like" evidence="7">
    <location>
        <begin position="29"/>
        <end position="390"/>
    </location>
</feature>
<evidence type="ECO:0000313" key="8">
    <source>
        <dbReference type="EMBL" id="QNQ08495.1"/>
    </source>
</evidence>
<dbReference type="AlphaFoldDB" id="A0A7H0LFP2"/>
<feature type="binding site" evidence="6">
    <location>
        <position position="231"/>
    </location>
    <ligand>
        <name>FMN</name>
        <dbReference type="ChEBI" id="CHEBI:58210"/>
    </ligand>
</feature>
<feature type="binding site" evidence="6">
    <location>
        <position position="107"/>
    </location>
    <ligand>
        <name>FMN</name>
        <dbReference type="ChEBI" id="CHEBI:58210"/>
    </ligand>
</feature>
<dbReference type="EMBL" id="CP061038">
    <property type="protein sequence ID" value="QNQ08495.1"/>
    <property type="molecule type" value="Genomic_DNA"/>
</dbReference>
<sequence length="460" mass="51186">MSQTDRKPNRKLRLGAFLQATGHHVSAWLHPATQADAGHNLDHYKQIAQTAERGKFDLVFVADSPGGYADFTDEATFRQNAKAAHFEPVTLWSALSQVTERIGFVATSTTTYEDPYTTARKFASLDWISGGRAAWNVVTTGADVSANFSKPAHLEHSRRYERAEEYIDVVKGLWDSYEDDAFVRDRDAGVYLDTDKFHVLGHEGEHFQVRGPLNIGRPPQGYPVIVQAGASEPGRELAARTAEVIFTANLILADAQDFYRDVKARLPRYGRRGEDLLVMPGIFPVLGGTEAEAQANYEELQSLVHPAVAWGILRRHYQGADLSGYSLDDIAPPLPSDTNGSKSRLKLVSDLVERERPTLRQLYRQVSTARGHLTSVGTPEQIADVIQSWFEGEAADGFNIMPPILPTGLTDFVDQVVPILQRRGLFREEYEGRTLRENLGLQRPVNGLTNRAVTPRLEHA</sequence>
<keyword evidence="4" id="KW-0503">Monooxygenase</keyword>
<keyword evidence="9" id="KW-1185">Reference proteome</keyword>
<keyword evidence="3" id="KW-0560">Oxidoreductase</keyword>
<dbReference type="GO" id="GO:0004497">
    <property type="term" value="F:monooxygenase activity"/>
    <property type="evidence" value="ECO:0007669"/>
    <property type="project" value="UniProtKB-KW"/>
</dbReference>
<dbReference type="PANTHER" id="PTHR30011:SF16">
    <property type="entry name" value="C2H2 FINGER DOMAIN TRANSCRIPTION FACTOR (EUROFUNG)-RELATED"/>
    <property type="match status" value="1"/>
</dbReference>